<evidence type="ECO:0000313" key="1">
    <source>
        <dbReference type="EMBL" id="QKO30697.1"/>
    </source>
</evidence>
<sequence>MKTEQTVQKISLCEKIFYQNRIPAVFKVTPVRQPGLAELLTARDYQKVKTVHVMAASLNMMSAGRSADIYVQSRPSEEWISASLALSGVWESHMAALHSQMICRWFLALSVCRKKKKRPILLPAK</sequence>
<dbReference type="EMBL" id="CP046161">
    <property type="protein sequence ID" value="QKO30697.1"/>
    <property type="molecule type" value="Genomic_DNA"/>
</dbReference>
<evidence type="ECO:0000313" key="2">
    <source>
        <dbReference type="Proteomes" id="UP000509623"/>
    </source>
</evidence>
<dbReference type="Proteomes" id="UP000509623">
    <property type="component" value="Chromosome"/>
</dbReference>
<keyword evidence="2" id="KW-1185">Reference proteome</keyword>
<protein>
    <submittedName>
        <fullName evidence="1">Uncharacterized protein</fullName>
    </submittedName>
</protein>
<reference evidence="2" key="1">
    <citation type="submission" date="2019-11" db="EMBL/GenBank/DDBJ databases">
        <authorList>
            <person name="Ren C."/>
            <person name="Wang H."/>
            <person name="Xu Y."/>
        </authorList>
    </citation>
    <scope>NUCLEOTIDE SEQUENCE [LARGE SCALE GENOMIC DNA]</scope>
    <source>
        <strain evidence="2">JNU-WLY1368</strain>
    </source>
</reference>
<proteinExistence type="predicted"/>
<accession>A0ABX6PX29</accession>
<name>A0ABX6PX29_9FIRM</name>
<organism evidence="1 2">
    <name type="scientific">Caproicibacterium lactatifermentans</name>
    <dbReference type="NCBI Taxonomy" id="2666138"/>
    <lineage>
        <taxon>Bacteria</taxon>
        <taxon>Bacillati</taxon>
        <taxon>Bacillota</taxon>
        <taxon>Clostridia</taxon>
        <taxon>Eubacteriales</taxon>
        <taxon>Oscillospiraceae</taxon>
        <taxon>Caproicibacterium</taxon>
    </lineage>
</organism>
<gene>
    <name evidence="1" type="ORF">GKP14_06640</name>
</gene>